<dbReference type="PANTHER" id="PTHR42756">
    <property type="entry name" value="TRANSCRIPTIONAL REGULATOR, MARR"/>
    <property type="match status" value="1"/>
</dbReference>
<dbReference type="STRING" id="1121881.SAMN02745225_00985"/>
<dbReference type="GO" id="GO:0003677">
    <property type="term" value="F:DNA binding"/>
    <property type="evidence" value="ECO:0007669"/>
    <property type="project" value="UniProtKB-KW"/>
</dbReference>
<dbReference type="AlphaFoldDB" id="A0A1M4UHZ5"/>
<accession>A0A1M4UHZ5</accession>
<proteinExistence type="predicted"/>
<dbReference type="InterPro" id="IPR036390">
    <property type="entry name" value="WH_DNA-bd_sf"/>
</dbReference>
<dbReference type="Proteomes" id="UP000184295">
    <property type="component" value="Unassembled WGS sequence"/>
</dbReference>
<dbReference type="SMART" id="SM00347">
    <property type="entry name" value="HTH_MARR"/>
    <property type="match status" value="1"/>
</dbReference>
<protein>
    <submittedName>
        <fullName evidence="5">DNA-binding transcriptional regulator, MarR family</fullName>
    </submittedName>
</protein>
<evidence type="ECO:0000313" key="5">
    <source>
        <dbReference type="EMBL" id="SHE56285.1"/>
    </source>
</evidence>
<feature type="domain" description="HTH marR-type" evidence="4">
    <location>
        <begin position="18"/>
        <end position="155"/>
    </location>
</feature>
<dbReference type="GO" id="GO:0003700">
    <property type="term" value="F:DNA-binding transcription factor activity"/>
    <property type="evidence" value="ECO:0007669"/>
    <property type="project" value="InterPro"/>
</dbReference>
<keyword evidence="6" id="KW-1185">Reference proteome</keyword>
<keyword evidence="2 5" id="KW-0238">DNA-binding</keyword>
<dbReference type="Pfam" id="PF01047">
    <property type="entry name" value="MarR"/>
    <property type="match status" value="1"/>
</dbReference>
<evidence type="ECO:0000256" key="3">
    <source>
        <dbReference type="ARBA" id="ARBA00023163"/>
    </source>
</evidence>
<dbReference type="EMBL" id="FQUL01000010">
    <property type="protein sequence ID" value="SHE56285.1"/>
    <property type="molecule type" value="Genomic_DNA"/>
</dbReference>
<keyword evidence="3" id="KW-0804">Transcription</keyword>
<dbReference type="InterPro" id="IPR000835">
    <property type="entry name" value="HTH_MarR-typ"/>
</dbReference>
<evidence type="ECO:0000256" key="2">
    <source>
        <dbReference type="ARBA" id="ARBA00023125"/>
    </source>
</evidence>
<reference evidence="6" key="1">
    <citation type="submission" date="2016-11" db="EMBL/GenBank/DDBJ databases">
        <authorList>
            <person name="Varghese N."/>
            <person name="Submissions S."/>
        </authorList>
    </citation>
    <scope>NUCLEOTIDE SEQUENCE [LARGE SCALE GENOMIC DNA]</scope>
    <source>
        <strain evidence="6">DSM 19514</strain>
    </source>
</reference>
<evidence type="ECO:0000259" key="4">
    <source>
        <dbReference type="PROSITE" id="PS50995"/>
    </source>
</evidence>
<dbReference type="SUPFAM" id="SSF46785">
    <property type="entry name" value="Winged helix' DNA-binding domain"/>
    <property type="match status" value="1"/>
</dbReference>
<gene>
    <name evidence="5" type="ORF">SAMN02745225_00985</name>
</gene>
<sequence length="169" mass="19301">MIVNDSVRAETLREDIDRTKLLERLVEVKTELALIESELRGKTQSELFAKLTLHQLEALWKIKDAPIAMKDLAQRLGISESSATALANRLVRSGLVRRFREADDRRVVKLELTEVAYRSLDEMRAARTFSAKRLYRVIDNAQLQTLVSVLEEVVRLNQIRPSSSVDQNA</sequence>
<organism evidence="5 6">
    <name type="scientific">Ferrithrix thermotolerans DSM 19514</name>
    <dbReference type="NCBI Taxonomy" id="1121881"/>
    <lineage>
        <taxon>Bacteria</taxon>
        <taxon>Bacillati</taxon>
        <taxon>Actinomycetota</taxon>
        <taxon>Acidimicrobiia</taxon>
        <taxon>Acidimicrobiales</taxon>
        <taxon>Acidimicrobiaceae</taxon>
        <taxon>Ferrithrix</taxon>
    </lineage>
</organism>
<evidence type="ECO:0000313" key="6">
    <source>
        <dbReference type="Proteomes" id="UP000184295"/>
    </source>
</evidence>
<dbReference type="PROSITE" id="PS50995">
    <property type="entry name" value="HTH_MARR_2"/>
    <property type="match status" value="1"/>
</dbReference>
<dbReference type="InterPro" id="IPR036388">
    <property type="entry name" value="WH-like_DNA-bd_sf"/>
</dbReference>
<name>A0A1M4UHZ5_9ACTN</name>
<dbReference type="PANTHER" id="PTHR42756:SF1">
    <property type="entry name" value="TRANSCRIPTIONAL REPRESSOR OF EMRAB OPERON"/>
    <property type="match status" value="1"/>
</dbReference>
<evidence type="ECO:0000256" key="1">
    <source>
        <dbReference type="ARBA" id="ARBA00023015"/>
    </source>
</evidence>
<dbReference type="Gene3D" id="1.10.10.10">
    <property type="entry name" value="Winged helix-like DNA-binding domain superfamily/Winged helix DNA-binding domain"/>
    <property type="match status" value="1"/>
</dbReference>
<keyword evidence="1" id="KW-0805">Transcription regulation</keyword>
<dbReference type="PRINTS" id="PR00598">
    <property type="entry name" value="HTHMARR"/>
</dbReference>